<evidence type="ECO:0000313" key="2">
    <source>
        <dbReference type="EMBL" id="KEY72763.1"/>
    </source>
</evidence>
<keyword evidence="3" id="KW-1185">Reference proteome</keyword>
<organism evidence="2 3">
    <name type="scientific">Stachybotrys chartarum (strain CBS 109288 / IBT 7711)</name>
    <name type="common">Toxic black mold</name>
    <name type="synonym">Stilbospora chartarum</name>
    <dbReference type="NCBI Taxonomy" id="1280523"/>
    <lineage>
        <taxon>Eukaryota</taxon>
        <taxon>Fungi</taxon>
        <taxon>Dikarya</taxon>
        <taxon>Ascomycota</taxon>
        <taxon>Pezizomycotina</taxon>
        <taxon>Sordariomycetes</taxon>
        <taxon>Hypocreomycetidae</taxon>
        <taxon>Hypocreales</taxon>
        <taxon>Stachybotryaceae</taxon>
        <taxon>Stachybotrys</taxon>
    </lineage>
</organism>
<evidence type="ECO:0000256" key="1">
    <source>
        <dbReference type="SAM" id="Phobius"/>
    </source>
</evidence>
<feature type="transmembrane region" description="Helical" evidence="1">
    <location>
        <begin position="385"/>
        <end position="409"/>
    </location>
</feature>
<reference evidence="2 3" key="1">
    <citation type="journal article" date="2014" name="BMC Genomics">
        <title>Comparative genome sequencing reveals chemotype-specific gene clusters in the toxigenic black mold Stachybotrys.</title>
        <authorList>
            <person name="Semeiks J."/>
            <person name="Borek D."/>
            <person name="Otwinowski Z."/>
            <person name="Grishin N.V."/>
        </authorList>
    </citation>
    <scope>NUCLEOTIDE SEQUENCE [LARGE SCALE GENOMIC DNA]</scope>
    <source>
        <strain evidence="3">CBS 109288 / IBT 7711</strain>
    </source>
</reference>
<keyword evidence="1" id="KW-0812">Transmembrane</keyword>
<name>A0A084B5D4_STACB</name>
<dbReference type="Proteomes" id="UP000028045">
    <property type="component" value="Unassembled WGS sequence"/>
</dbReference>
<dbReference type="EMBL" id="KL648018">
    <property type="protein sequence ID" value="KEY72763.1"/>
    <property type="molecule type" value="Genomic_DNA"/>
</dbReference>
<feature type="transmembrane region" description="Helical" evidence="1">
    <location>
        <begin position="421"/>
        <end position="442"/>
    </location>
</feature>
<dbReference type="HOGENOM" id="CLU_041307_1_1_1"/>
<dbReference type="Gene3D" id="1.20.58.340">
    <property type="entry name" value="Magnesium transport protein CorA, transmembrane region"/>
    <property type="match status" value="1"/>
</dbReference>
<dbReference type="OrthoDB" id="5207033at2759"/>
<evidence type="ECO:0000313" key="3">
    <source>
        <dbReference type="Proteomes" id="UP000028045"/>
    </source>
</evidence>
<keyword evidence="1" id="KW-0472">Membrane</keyword>
<gene>
    <name evidence="2" type="ORF">S7711_02548</name>
</gene>
<sequence>MRATGLRLAVEAVKLKGSGAARNLDIPRLSLSIPAWTGFLSRAGPARFTRLSMTGDSDACRCNEKLTLWWSESRNNGRQSDRWRKEFVSSSLLCYEDLTTLPSNKADLVVILASANRIRKCSVCVGALNRTLHMPRYWWEEYGRNANGYFGSATEANEAGSTTGLNSWARFMVKRFLEGGMYDWYKIVVFVRWVASPQQTVMVLFDEPESLRETIITSLLQDVNQKDLADPFWVYPRLVDDIVRLQDESVWASRTQIRNREKGRPSMEGAPYIDFAGFHELSRHTIHVSETLTVSVKTVESILRDHHVFMKSLAPGPRAQAQTVHERLCFLEHMLASLGHRASSNNERLRSEIQLAFQTVTQYNARLSLDMGWSMRSDSAAMRTVAFLTLLFLPATFISALFSMSFFAFEPEFGWVMADEMWMFWACAGPVTLATWGLWLVLRR</sequence>
<proteinExistence type="predicted"/>
<accession>A0A084B5D4</accession>
<keyword evidence="1" id="KW-1133">Transmembrane helix</keyword>
<protein>
    <submittedName>
        <fullName evidence="2">Uncharacterized protein</fullName>
    </submittedName>
</protein>
<dbReference type="AlphaFoldDB" id="A0A084B5D4"/>